<feature type="compositionally biased region" description="Low complexity" evidence="1">
    <location>
        <begin position="812"/>
        <end position="825"/>
    </location>
</feature>
<evidence type="ECO:0000259" key="2">
    <source>
        <dbReference type="Pfam" id="PF20231"/>
    </source>
</evidence>
<keyword evidence="4" id="KW-1185">Reference proteome</keyword>
<dbReference type="Proteomes" id="UP001383192">
    <property type="component" value="Unassembled WGS sequence"/>
</dbReference>
<feature type="domain" description="DUF6589" evidence="2">
    <location>
        <begin position="528"/>
        <end position="881"/>
    </location>
</feature>
<organism evidence="3 4">
    <name type="scientific">Paramarasmius palmivorus</name>
    <dbReference type="NCBI Taxonomy" id="297713"/>
    <lineage>
        <taxon>Eukaryota</taxon>
        <taxon>Fungi</taxon>
        <taxon>Dikarya</taxon>
        <taxon>Basidiomycota</taxon>
        <taxon>Agaricomycotina</taxon>
        <taxon>Agaricomycetes</taxon>
        <taxon>Agaricomycetidae</taxon>
        <taxon>Agaricales</taxon>
        <taxon>Marasmiineae</taxon>
        <taxon>Marasmiaceae</taxon>
        <taxon>Paramarasmius</taxon>
    </lineage>
</organism>
<protein>
    <recommendedName>
        <fullName evidence="2">DUF6589 domain-containing protein</fullName>
    </recommendedName>
</protein>
<comment type="caution">
    <text evidence="3">The sequence shown here is derived from an EMBL/GenBank/DDBJ whole genome shotgun (WGS) entry which is preliminary data.</text>
</comment>
<feature type="compositionally biased region" description="Polar residues" evidence="1">
    <location>
        <begin position="11"/>
        <end position="28"/>
    </location>
</feature>
<evidence type="ECO:0000313" key="3">
    <source>
        <dbReference type="EMBL" id="KAK7025401.1"/>
    </source>
</evidence>
<sequence length="1040" mass="116712">MDGIGTRDSETTPNPQHNQSDGQFPSHNIQHRERHPDFFSTTPTRPNGMLESSGLYTISPYSHVQVPSYPIPQSPIPTHSGPQVGLPAGSRPTFQYPLGYAPHQTGHALAPGLQTVLYYFAYPPALNTASPQLLSLIPEIDFSKLSAEEVQEVNEFLAKTAALEAEFLQGLFWGVVPIPKCIGSRKKRTRFQWPSEFDDDDQLLAFLHCMQQCGYETIAHLKGTLVTKQHSKHLSVNQALANFITNVFQDHVQPTTQQRLSNWALQRTLQCINEEANRLTSVGYFIRAPKAQVNWNLLTQFDLGKAQQYMIETAPALFSVLTTVALSDEAKRCCIQNPGPTIATASSPDENHEDINAFINSSGQSTTTNVPSESTVPHPLGTRWNPWLGVTVVMLILIHFRYQWAIIFPTLIGMFLFTCNANRDVFALLGRIGLSISYSATQTVLETLANDSSNRLKAFSAILEHGEPTFQLLFDNVNKMKQVWQLKLGKSEEVKSGTATTLVRLEDVPPGVLNFRMLQSHMRKPENNRNTITVQTLQSDIAWDHIENVGVATILRVWIKHVPSLQKFHSPVESLFRDKYTQRRLCLCKSEVHTMRTSDIDEAQVTGVKDVLLHLIKQLAILPIWLISRIVFIAGDQLTIDRICKIKLYSAKVNGLENFAWAQPVIQLWHLKWNWQKAIFKLLWLQDSAMGLGNDTKKVLGRSKFNPEKCDFYPAHHILEDRFDALVLHALSLLCKEKTKTTIRTQTPLIEALNGYFSKGGSSLEKVTFEELEGLAKIVYRRYMCSAAYDDTCYAYRPGDIYGTGNTSSTATATSATEDSAPAASLSTSRKGKKASEQRHIMSGDSCLANNIMFLRVTFWYLELCAGIAEGDIGRVLEIIKEHFNFWIKRLFNSKSMDFDSKYLSEMVSLNIGGFQSVRDAIPKMFGIKRSGSEHKAIKKLEDINCLGRHFRTHNILTFQPLRTSQPPLVEEEFSAGNNYLLKGGLRTVLERTMSGGEVLDISNGNESDVEVENADTPSNPITMTDGRIETSEFICNNSD</sequence>
<dbReference type="AlphaFoldDB" id="A0AAW0BGG3"/>
<dbReference type="Pfam" id="PF20231">
    <property type="entry name" value="DUF6589"/>
    <property type="match status" value="1"/>
</dbReference>
<reference evidence="3 4" key="1">
    <citation type="submission" date="2024-01" db="EMBL/GenBank/DDBJ databases">
        <title>A draft genome for a cacao thread blight-causing isolate of Paramarasmius palmivorus.</title>
        <authorList>
            <person name="Baruah I.K."/>
            <person name="Bukari Y."/>
            <person name="Amoako-Attah I."/>
            <person name="Meinhardt L.W."/>
            <person name="Bailey B.A."/>
            <person name="Cohen S.P."/>
        </authorList>
    </citation>
    <scope>NUCLEOTIDE SEQUENCE [LARGE SCALE GENOMIC DNA]</scope>
    <source>
        <strain evidence="3 4">GH-12</strain>
    </source>
</reference>
<name>A0AAW0BGG3_9AGAR</name>
<accession>A0AAW0BGG3</accession>
<evidence type="ECO:0000313" key="4">
    <source>
        <dbReference type="Proteomes" id="UP001383192"/>
    </source>
</evidence>
<evidence type="ECO:0000256" key="1">
    <source>
        <dbReference type="SAM" id="MobiDB-lite"/>
    </source>
</evidence>
<proteinExistence type="predicted"/>
<feature type="region of interest" description="Disordered" evidence="1">
    <location>
        <begin position="1"/>
        <end position="29"/>
    </location>
</feature>
<gene>
    <name evidence="3" type="ORF">VNI00_016038</name>
</gene>
<dbReference type="EMBL" id="JAYKXP010000115">
    <property type="protein sequence ID" value="KAK7025401.1"/>
    <property type="molecule type" value="Genomic_DNA"/>
</dbReference>
<feature type="region of interest" description="Disordered" evidence="1">
    <location>
        <begin position="812"/>
        <end position="837"/>
    </location>
</feature>
<feature type="compositionally biased region" description="Basic and acidic residues" evidence="1">
    <location>
        <begin position="1"/>
        <end position="10"/>
    </location>
</feature>
<dbReference type="InterPro" id="IPR046496">
    <property type="entry name" value="DUF6589"/>
</dbReference>